<evidence type="ECO:0000256" key="1">
    <source>
        <dbReference type="ARBA" id="ARBA00001971"/>
    </source>
</evidence>
<evidence type="ECO:0000256" key="3">
    <source>
        <dbReference type="ARBA" id="ARBA00022617"/>
    </source>
</evidence>
<dbReference type="InterPro" id="IPR001128">
    <property type="entry name" value="Cyt_P450"/>
</dbReference>
<dbReference type="InterPro" id="IPR002401">
    <property type="entry name" value="Cyt_P450_E_grp-I"/>
</dbReference>
<protein>
    <submittedName>
        <fullName evidence="11">Cytochrome P450 4d8-like isoform X1</fullName>
    </submittedName>
</protein>
<comment type="cofactor">
    <cofactor evidence="1">
        <name>heme</name>
        <dbReference type="ChEBI" id="CHEBI:30413"/>
    </cofactor>
</comment>
<keyword evidence="7 8" id="KW-0503">Monooxygenase</keyword>
<feature type="signal peptide" evidence="9">
    <location>
        <begin position="1"/>
        <end position="19"/>
    </location>
</feature>
<evidence type="ECO:0000313" key="10">
    <source>
        <dbReference type="Proteomes" id="UP001652621"/>
    </source>
</evidence>
<reference evidence="11" key="1">
    <citation type="submission" date="2025-08" db="UniProtKB">
        <authorList>
            <consortium name="RefSeq"/>
        </authorList>
    </citation>
    <scope>IDENTIFICATION</scope>
    <source>
        <strain evidence="11">Aabys</strain>
        <tissue evidence="11">Whole body</tissue>
    </source>
</reference>
<evidence type="ECO:0000256" key="8">
    <source>
        <dbReference type="RuleBase" id="RU000461"/>
    </source>
</evidence>
<accession>A0ABM3VC61</accession>
<dbReference type="PANTHER" id="PTHR24291">
    <property type="entry name" value="CYTOCHROME P450 FAMILY 4"/>
    <property type="match status" value="1"/>
</dbReference>
<dbReference type="SUPFAM" id="SSF48264">
    <property type="entry name" value="Cytochrome P450"/>
    <property type="match status" value="1"/>
</dbReference>
<keyword evidence="10" id="KW-1185">Reference proteome</keyword>
<keyword evidence="9" id="KW-0732">Signal</keyword>
<keyword evidence="5 8" id="KW-0560">Oxidoreductase</keyword>
<proteinExistence type="inferred from homology"/>
<dbReference type="InterPro" id="IPR017972">
    <property type="entry name" value="Cyt_P450_CS"/>
</dbReference>
<evidence type="ECO:0000256" key="6">
    <source>
        <dbReference type="ARBA" id="ARBA00023004"/>
    </source>
</evidence>
<evidence type="ECO:0000256" key="5">
    <source>
        <dbReference type="ARBA" id="ARBA00023002"/>
    </source>
</evidence>
<dbReference type="InterPro" id="IPR036396">
    <property type="entry name" value="Cyt_P450_sf"/>
</dbReference>
<comment type="similarity">
    <text evidence="2 8">Belongs to the cytochrome P450 family.</text>
</comment>
<feature type="chain" id="PRO_5045980110" evidence="9">
    <location>
        <begin position="20"/>
        <end position="514"/>
    </location>
</feature>
<keyword evidence="6 8" id="KW-0408">Iron</keyword>
<dbReference type="InterPro" id="IPR050196">
    <property type="entry name" value="Cytochrome_P450_Monoox"/>
</dbReference>
<organism evidence="10 11">
    <name type="scientific">Musca domestica</name>
    <name type="common">House fly</name>
    <dbReference type="NCBI Taxonomy" id="7370"/>
    <lineage>
        <taxon>Eukaryota</taxon>
        <taxon>Metazoa</taxon>
        <taxon>Ecdysozoa</taxon>
        <taxon>Arthropoda</taxon>
        <taxon>Hexapoda</taxon>
        <taxon>Insecta</taxon>
        <taxon>Pterygota</taxon>
        <taxon>Neoptera</taxon>
        <taxon>Endopterygota</taxon>
        <taxon>Diptera</taxon>
        <taxon>Brachycera</taxon>
        <taxon>Muscomorpha</taxon>
        <taxon>Muscoidea</taxon>
        <taxon>Muscidae</taxon>
        <taxon>Musca</taxon>
    </lineage>
</organism>
<dbReference type="CDD" id="cd20628">
    <property type="entry name" value="CYP4"/>
    <property type="match status" value="1"/>
</dbReference>
<name>A0ABM3VC61_MUSDO</name>
<gene>
    <name evidence="11" type="primary">LOC101892899</name>
</gene>
<dbReference type="GeneID" id="101892899"/>
<dbReference type="PANTHER" id="PTHR24291:SF187">
    <property type="entry name" value="CYTOCHROME P450 4AE1-RELATED"/>
    <property type="match status" value="1"/>
</dbReference>
<dbReference type="Pfam" id="PF00067">
    <property type="entry name" value="p450"/>
    <property type="match status" value="1"/>
</dbReference>
<evidence type="ECO:0000256" key="2">
    <source>
        <dbReference type="ARBA" id="ARBA00010617"/>
    </source>
</evidence>
<evidence type="ECO:0000256" key="7">
    <source>
        <dbReference type="ARBA" id="ARBA00023033"/>
    </source>
</evidence>
<dbReference type="PRINTS" id="PR00385">
    <property type="entry name" value="P450"/>
</dbReference>
<dbReference type="Gene3D" id="1.10.630.10">
    <property type="entry name" value="Cytochrome P450"/>
    <property type="match status" value="1"/>
</dbReference>
<evidence type="ECO:0000313" key="11">
    <source>
        <dbReference type="RefSeq" id="XP_058983367.1"/>
    </source>
</evidence>
<evidence type="ECO:0000256" key="4">
    <source>
        <dbReference type="ARBA" id="ARBA00022723"/>
    </source>
</evidence>
<evidence type="ECO:0000256" key="9">
    <source>
        <dbReference type="SAM" id="SignalP"/>
    </source>
</evidence>
<sequence>MVCFAIVLLVLFIAICVWALQIHISTKYRRKLTDRIPGPFCYPILGCVGEATTLTPKRLISKSFEMYELYGHTIKVWILDKLFILTSNADFMEQILSHPTQTRKIRLYNIIKPWVGEGLLLSGEKKWYTRRKIITPAFHFSILEKFLEVFDRQTSVLMDCLAERADGKTAFDVMPYICSAALDIITETAMGVDVNAQTDKTMPYTMAVREMSGLITWRLVRAYLHDEWLFSILCPLKKLRQTKLITTMHKFTRNVIEKRRRDLEKYIKSDINMENYDPDNIGIRKHKALLDLLLQATIDGNPMSDEDIREEVDTFMSAGHDTTTTALSFTLYLVSRHPEVQQKLLDEIHAIFGEKSVEPFTPAKLSDLKYMECVIKESLRLYPPVPFIGREITEDFRYSHPVLGDGIIPASTQFIVSIFNALRAPSIYDRPSEFIPDRHRESSLNSPFIFVPFSAGPRNCIGQRFAMLEIKVALCKILREYELLPLGDDVEPILGILLRSENGMQLGMRRRSAA</sequence>
<dbReference type="RefSeq" id="XP_058983367.1">
    <property type="nucleotide sequence ID" value="XM_059127384.1"/>
</dbReference>
<dbReference type="PRINTS" id="PR00463">
    <property type="entry name" value="EP450I"/>
</dbReference>
<dbReference type="Proteomes" id="UP001652621">
    <property type="component" value="Unplaced"/>
</dbReference>
<dbReference type="PROSITE" id="PS00086">
    <property type="entry name" value="CYTOCHROME_P450"/>
    <property type="match status" value="1"/>
</dbReference>
<keyword evidence="3 8" id="KW-0349">Heme</keyword>
<keyword evidence="4 8" id="KW-0479">Metal-binding</keyword>